<accession>A0A7T3KWL6</accession>
<name>A0A7T3KWL6_9EURY</name>
<dbReference type="GeneID" id="60588397"/>
<sequence>MEMTPEDLATLAKLDGRIDEIQNYLTHLEGARYDVDNGDQPRPIVVKYALDDLIEHRVQLLEELYDQRDALFYS</sequence>
<dbReference type="Proteomes" id="UP000595001">
    <property type="component" value="Chromosome"/>
</dbReference>
<keyword evidence="2" id="KW-1185">Reference proteome</keyword>
<gene>
    <name evidence="1" type="ORF">I7X12_07850</name>
</gene>
<proteinExistence type="predicted"/>
<evidence type="ECO:0000313" key="1">
    <source>
        <dbReference type="EMBL" id="QPV64514.1"/>
    </source>
</evidence>
<protein>
    <submittedName>
        <fullName evidence="1">Uncharacterized protein</fullName>
    </submittedName>
</protein>
<organism evidence="1 2">
    <name type="scientific">Halosimplex litoreum</name>
    <dbReference type="NCBI Taxonomy" id="1198301"/>
    <lineage>
        <taxon>Archaea</taxon>
        <taxon>Methanobacteriati</taxon>
        <taxon>Methanobacteriota</taxon>
        <taxon>Stenosarchaea group</taxon>
        <taxon>Halobacteria</taxon>
        <taxon>Halobacteriales</taxon>
        <taxon>Haloarculaceae</taxon>
        <taxon>Halosimplex</taxon>
    </lineage>
</organism>
<dbReference type="RefSeq" id="WP_198063283.1">
    <property type="nucleotide sequence ID" value="NZ_CP065856.1"/>
</dbReference>
<dbReference type="KEGG" id="hlt:I7X12_07850"/>
<reference evidence="1 2" key="1">
    <citation type="submission" date="2020-12" db="EMBL/GenBank/DDBJ databases">
        <title>Halosimplex halophilum sp. nov. and Halosimplex salinum sp. nov., two new members of the genus Halosimplex.</title>
        <authorList>
            <person name="Cui H.L."/>
        </authorList>
    </citation>
    <scope>NUCLEOTIDE SEQUENCE [LARGE SCALE GENOMIC DNA]</scope>
    <source>
        <strain evidence="1 2">YGH94</strain>
    </source>
</reference>
<dbReference type="EMBL" id="CP065856">
    <property type="protein sequence ID" value="QPV64514.1"/>
    <property type="molecule type" value="Genomic_DNA"/>
</dbReference>
<evidence type="ECO:0000313" key="2">
    <source>
        <dbReference type="Proteomes" id="UP000595001"/>
    </source>
</evidence>
<dbReference type="AlphaFoldDB" id="A0A7T3KWL6"/>